<reference evidence="2" key="1">
    <citation type="submission" date="2019-02" db="EMBL/GenBank/DDBJ databases">
        <authorList>
            <person name="Gruber-Vodicka R. H."/>
            <person name="Seah K. B. B."/>
        </authorList>
    </citation>
    <scope>NUCLEOTIDE SEQUENCE</scope>
    <source>
        <strain evidence="2">BECK_BZ131</strain>
    </source>
</reference>
<name>A0A450TVB5_9GAMM</name>
<dbReference type="CDD" id="cd02440">
    <property type="entry name" value="AdoMet_MTases"/>
    <property type="match status" value="1"/>
</dbReference>
<dbReference type="EMBL" id="CAADFE010000041">
    <property type="protein sequence ID" value="VFJ72947.1"/>
    <property type="molecule type" value="Genomic_DNA"/>
</dbReference>
<evidence type="ECO:0000313" key="2">
    <source>
        <dbReference type="EMBL" id="VFJ72947.1"/>
    </source>
</evidence>
<dbReference type="InterPro" id="IPR013217">
    <property type="entry name" value="Methyltransf_12"/>
</dbReference>
<keyword evidence="2" id="KW-0489">Methyltransferase</keyword>
<dbReference type="Pfam" id="PF08242">
    <property type="entry name" value="Methyltransf_12"/>
    <property type="match status" value="1"/>
</dbReference>
<dbReference type="AlphaFoldDB" id="A0A450TVB5"/>
<evidence type="ECO:0000259" key="1">
    <source>
        <dbReference type="Pfam" id="PF08242"/>
    </source>
</evidence>
<dbReference type="InterPro" id="IPR029063">
    <property type="entry name" value="SAM-dependent_MTases_sf"/>
</dbReference>
<organism evidence="2">
    <name type="scientific">Candidatus Kentrum sp. FW</name>
    <dbReference type="NCBI Taxonomy" id="2126338"/>
    <lineage>
        <taxon>Bacteria</taxon>
        <taxon>Pseudomonadati</taxon>
        <taxon>Pseudomonadota</taxon>
        <taxon>Gammaproteobacteria</taxon>
        <taxon>Candidatus Kentrum</taxon>
    </lineage>
</organism>
<dbReference type="GO" id="GO:0032259">
    <property type="term" value="P:methylation"/>
    <property type="evidence" value="ECO:0007669"/>
    <property type="project" value="UniProtKB-KW"/>
</dbReference>
<protein>
    <submittedName>
        <fullName evidence="2">Methyltransferase domain-containing protein</fullName>
    </submittedName>
</protein>
<proteinExistence type="predicted"/>
<feature type="domain" description="Methyltransferase type 12" evidence="1">
    <location>
        <begin position="55"/>
        <end position="154"/>
    </location>
</feature>
<accession>A0A450TVB5</accession>
<dbReference type="PANTHER" id="PTHR37886:SF1">
    <property type="entry name" value="S-ADENOSYL-L-METHIONINE-DEPENDENT METHYLTRANSFERASES SUPERFAMILY PROTEIN"/>
    <property type="match status" value="1"/>
</dbReference>
<dbReference type="GO" id="GO:0008168">
    <property type="term" value="F:methyltransferase activity"/>
    <property type="evidence" value="ECO:0007669"/>
    <property type="project" value="UniProtKB-KW"/>
</dbReference>
<gene>
    <name evidence="2" type="ORF">BECKFW1821C_GA0114237_104111</name>
</gene>
<dbReference type="PANTHER" id="PTHR37886">
    <property type="entry name" value="S-ADENOSYL-L-METHIONINE-DEPENDENT METHYLTRANSFERASES SUPERFAMILY PROTEIN"/>
    <property type="match status" value="1"/>
</dbReference>
<dbReference type="Gene3D" id="3.40.50.150">
    <property type="entry name" value="Vaccinia Virus protein VP39"/>
    <property type="match status" value="1"/>
</dbReference>
<sequence>MDIMKGVNAYFKELSKEEIRTKAHREFVGGLWDELGNLQLEFLIKSGLKPSHRLLDIGCGSLRGGVRYIQYLQEGNYYGLDINGSLIEAGRIEVDEAGLSNKNPTLIVDEKFSFDKFGQRFDFMVSVSVFTHLPMNIILRCLNMARESLAPNGIYYSTFFQAPTSLHLEKIKQQPGGIVTNYDSDPFHYSIEELSHMANLAKLKLQVIGDWGHPRNQKMAAFTFSK</sequence>
<dbReference type="SUPFAM" id="SSF53335">
    <property type="entry name" value="S-adenosyl-L-methionine-dependent methyltransferases"/>
    <property type="match status" value="1"/>
</dbReference>
<keyword evidence="2" id="KW-0808">Transferase</keyword>